<dbReference type="GO" id="GO:0009307">
    <property type="term" value="P:DNA restriction-modification system"/>
    <property type="evidence" value="ECO:0007669"/>
    <property type="project" value="InterPro"/>
</dbReference>
<reference evidence="3" key="1">
    <citation type="submission" date="2022-07" db="EMBL/GenBank/DDBJ databases">
        <authorList>
            <person name="Kouya T."/>
            <person name="Ishiyama Y."/>
        </authorList>
    </citation>
    <scope>NUCLEOTIDE SEQUENCE</scope>
    <source>
        <strain evidence="3">WR16-4</strain>
    </source>
</reference>
<dbReference type="PANTHER" id="PTHR30015:SF6">
    <property type="entry name" value="SLL1429 PROTEIN"/>
    <property type="match status" value="1"/>
</dbReference>
<dbReference type="Proteomes" id="UP001144204">
    <property type="component" value="Unassembled WGS sequence"/>
</dbReference>
<evidence type="ECO:0000313" key="4">
    <source>
        <dbReference type="Proteomes" id="UP001144204"/>
    </source>
</evidence>
<protein>
    <recommendedName>
        <fullName evidence="2">Restriction endonuclease type IV Mrr domain-containing protein</fullName>
    </recommendedName>
</protein>
<dbReference type="InterPro" id="IPR052906">
    <property type="entry name" value="Type_IV_Methyl-Rstrct_Enzyme"/>
</dbReference>
<evidence type="ECO:0000256" key="1">
    <source>
        <dbReference type="ARBA" id="ARBA00022801"/>
    </source>
</evidence>
<dbReference type="PANTHER" id="PTHR30015">
    <property type="entry name" value="MRR RESTRICTION SYSTEM PROTEIN"/>
    <property type="match status" value="1"/>
</dbReference>
<dbReference type="GO" id="GO:0015666">
    <property type="term" value="F:restriction endodeoxyribonuclease activity"/>
    <property type="evidence" value="ECO:0007669"/>
    <property type="project" value="TreeGrafter"/>
</dbReference>
<organism evidence="3 4">
    <name type="scientific">Philodulcilactobacillus myokoensis</name>
    <dbReference type="NCBI Taxonomy" id="2929573"/>
    <lineage>
        <taxon>Bacteria</taxon>
        <taxon>Bacillati</taxon>
        <taxon>Bacillota</taxon>
        <taxon>Bacilli</taxon>
        <taxon>Lactobacillales</taxon>
        <taxon>Lactobacillaceae</taxon>
        <taxon>Philodulcilactobacillus</taxon>
    </lineage>
</organism>
<comment type="caution">
    <text evidence="3">The sequence shown here is derived from an EMBL/GenBank/DDBJ whole genome shotgun (WGS) entry which is preliminary data.</text>
</comment>
<keyword evidence="1" id="KW-0378">Hydrolase</keyword>
<dbReference type="EMBL" id="BRPL01000002">
    <property type="protein sequence ID" value="GLB46209.1"/>
    <property type="molecule type" value="Genomic_DNA"/>
</dbReference>
<keyword evidence="4" id="KW-1185">Reference proteome</keyword>
<reference evidence="3" key="2">
    <citation type="journal article" date="2023" name="PLoS ONE">
        <title>Philodulcilactobacillus myokoensis gen. nov., sp. nov., a fructophilic, acidophilic, and agar-phobic lactic acid bacterium isolated from fermented vegetable extracts.</title>
        <authorList>
            <person name="Kouya T."/>
            <person name="Ishiyama Y."/>
            <person name="Ohashi S."/>
            <person name="Kumakubo R."/>
            <person name="Yamazaki T."/>
            <person name="Otaki T."/>
        </authorList>
    </citation>
    <scope>NUCLEOTIDE SEQUENCE</scope>
    <source>
        <strain evidence="3">WR16-4</strain>
    </source>
</reference>
<dbReference type="Gene3D" id="3.40.1350.10">
    <property type="match status" value="1"/>
</dbReference>
<evidence type="ECO:0000259" key="2">
    <source>
        <dbReference type="Pfam" id="PF04471"/>
    </source>
</evidence>
<dbReference type="RefSeq" id="WP_286135667.1">
    <property type="nucleotide sequence ID" value="NZ_BRPL01000002.1"/>
</dbReference>
<accession>A0A9W6ESJ7</accession>
<feature type="domain" description="Restriction endonuclease type IV Mrr" evidence="2">
    <location>
        <begin position="24"/>
        <end position="134"/>
    </location>
</feature>
<gene>
    <name evidence="3" type="ORF">WR164_01880</name>
</gene>
<dbReference type="InterPro" id="IPR011856">
    <property type="entry name" value="tRNA_endonuc-like_dom_sf"/>
</dbReference>
<dbReference type="GO" id="GO:0003677">
    <property type="term" value="F:DNA binding"/>
    <property type="evidence" value="ECO:0007669"/>
    <property type="project" value="InterPro"/>
</dbReference>
<dbReference type="AlphaFoldDB" id="A0A9W6ESJ7"/>
<dbReference type="SUPFAM" id="SSF52980">
    <property type="entry name" value="Restriction endonuclease-like"/>
    <property type="match status" value="1"/>
</dbReference>
<evidence type="ECO:0000313" key="3">
    <source>
        <dbReference type="EMBL" id="GLB46209.1"/>
    </source>
</evidence>
<dbReference type="Pfam" id="PF04471">
    <property type="entry name" value="Mrr_cat"/>
    <property type="match status" value="1"/>
</dbReference>
<sequence>MNFLKRIFQEWRKQRLRREIEKMDRLDGYQFEDYVAKILKKNGFENVRQTSKIHDNGLDVIAERDGKVYGFQCKHYVKRTVGMKAVRQTFVGGNAYQVDSAILLVNRDFDQKAITLAKQLEVKLWGREKLIELMK</sequence>
<dbReference type="InterPro" id="IPR011335">
    <property type="entry name" value="Restrct_endonuc-II-like"/>
</dbReference>
<name>A0A9W6ESJ7_9LACO</name>
<dbReference type="InterPro" id="IPR007560">
    <property type="entry name" value="Restrct_endonuc_IV_Mrr"/>
</dbReference>
<proteinExistence type="predicted"/>